<dbReference type="Gene3D" id="3.40.50.150">
    <property type="entry name" value="Vaccinia Virus protein VP39"/>
    <property type="match status" value="1"/>
</dbReference>
<dbReference type="InterPro" id="IPR029063">
    <property type="entry name" value="SAM-dependent_MTases_sf"/>
</dbReference>
<dbReference type="EC" id="2.1.1.171" evidence="3"/>
<organism evidence="3 4">
    <name type="scientific">Candidatus Limousia pullorum</name>
    <dbReference type="NCBI Taxonomy" id="2840860"/>
    <lineage>
        <taxon>Bacteria</taxon>
        <taxon>Bacillati</taxon>
        <taxon>Bacillota</taxon>
        <taxon>Clostridia</taxon>
        <taxon>Eubacteriales</taxon>
        <taxon>Oscillospiraceae</taxon>
        <taxon>Oscillospiraceae incertae sedis</taxon>
        <taxon>Candidatus Limousia</taxon>
    </lineage>
</organism>
<dbReference type="CDD" id="cd02440">
    <property type="entry name" value="AdoMet_MTases"/>
    <property type="match status" value="1"/>
</dbReference>
<dbReference type="InterPro" id="IPR004398">
    <property type="entry name" value="RNA_MeTrfase_RsmD"/>
</dbReference>
<dbReference type="PANTHER" id="PTHR43542:SF1">
    <property type="entry name" value="METHYLTRANSFERASE"/>
    <property type="match status" value="1"/>
</dbReference>
<dbReference type="InterPro" id="IPR002052">
    <property type="entry name" value="DNA_methylase_N6_adenine_CS"/>
</dbReference>
<dbReference type="SUPFAM" id="SSF53335">
    <property type="entry name" value="S-adenosyl-L-methionine-dependent methyltransferases"/>
    <property type="match status" value="1"/>
</dbReference>
<sequence>MRVITGKARGRRLETLTGEDVRPTADRIKEAIFSALQFEIEGRLFLDLFAGSGQMGIEALSRGAAGAVFVDESRESAGVVRKNLQSTGLMENASVMNMDSIGFLKMKSGKFDIAFLDPPYRTGLLQKALELVVGSVKKTGVIVCESPLDEELPENCGDFTVDRTYRYGKIKVTMYRHKDMLTEE</sequence>
<evidence type="ECO:0000256" key="1">
    <source>
        <dbReference type="ARBA" id="ARBA00022603"/>
    </source>
</evidence>
<dbReference type="PANTHER" id="PTHR43542">
    <property type="entry name" value="METHYLTRANSFERASE"/>
    <property type="match status" value="1"/>
</dbReference>
<reference evidence="3" key="1">
    <citation type="submission" date="2020-10" db="EMBL/GenBank/DDBJ databases">
        <authorList>
            <person name="Gilroy R."/>
        </authorList>
    </citation>
    <scope>NUCLEOTIDE SEQUENCE</scope>
    <source>
        <strain evidence="3">ChiGjej1B1-1684</strain>
    </source>
</reference>
<dbReference type="PROSITE" id="PS00092">
    <property type="entry name" value="N6_MTASE"/>
    <property type="match status" value="1"/>
</dbReference>
<evidence type="ECO:0000313" key="4">
    <source>
        <dbReference type="Proteomes" id="UP000824118"/>
    </source>
</evidence>
<gene>
    <name evidence="3" type="primary">rsmD</name>
    <name evidence="3" type="ORF">IAD22_00110</name>
</gene>
<comment type="caution">
    <text evidence="3">The sequence shown here is derived from an EMBL/GenBank/DDBJ whole genome shotgun (WGS) entry which is preliminary data.</text>
</comment>
<reference evidence="3" key="2">
    <citation type="journal article" date="2021" name="PeerJ">
        <title>Extensive microbial diversity within the chicken gut microbiome revealed by metagenomics and culture.</title>
        <authorList>
            <person name="Gilroy R."/>
            <person name="Ravi A."/>
            <person name="Getino M."/>
            <person name="Pursley I."/>
            <person name="Horton D.L."/>
            <person name="Alikhan N.F."/>
            <person name="Baker D."/>
            <person name="Gharbi K."/>
            <person name="Hall N."/>
            <person name="Watson M."/>
            <person name="Adriaenssens E.M."/>
            <person name="Foster-Nyarko E."/>
            <person name="Jarju S."/>
            <person name="Secka A."/>
            <person name="Antonio M."/>
            <person name="Oren A."/>
            <person name="Chaudhuri R.R."/>
            <person name="La Ragione R."/>
            <person name="Hildebrand F."/>
            <person name="Pallen M.J."/>
        </authorList>
    </citation>
    <scope>NUCLEOTIDE SEQUENCE</scope>
    <source>
        <strain evidence="3">ChiGjej1B1-1684</strain>
    </source>
</reference>
<dbReference type="PIRSF" id="PIRSF004553">
    <property type="entry name" value="CHP00095"/>
    <property type="match status" value="1"/>
</dbReference>
<proteinExistence type="predicted"/>
<dbReference type="NCBIfam" id="TIGR00095">
    <property type="entry name" value="16S rRNA (guanine(966)-N(2))-methyltransferase RsmD"/>
    <property type="match status" value="1"/>
</dbReference>
<accession>A0A9D1S7J9</accession>
<dbReference type="GO" id="GO:0003676">
    <property type="term" value="F:nucleic acid binding"/>
    <property type="evidence" value="ECO:0007669"/>
    <property type="project" value="InterPro"/>
</dbReference>
<keyword evidence="1 3" id="KW-0489">Methyltransferase</keyword>
<dbReference type="AlphaFoldDB" id="A0A9D1S7J9"/>
<dbReference type="Proteomes" id="UP000824118">
    <property type="component" value="Unassembled WGS sequence"/>
</dbReference>
<evidence type="ECO:0000256" key="2">
    <source>
        <dbReference type="ARBA" id="ARBA00022679"/>
    </source>
</evidence>
<keyword evidence="2 3" id="KW-0808">Transferase</keyword>
<dbReference type="EMBL" id="DVNG01000002">
    <property type="protein sequence ID" value="HIU49417.1"/>
    <property type="molecule type" value="Genomic_DNA"/>
</dbReference>
<protein>
    <submittedName>
        <fullName evidence="3">16S rRNA (Guanine(966)-N(2))-methyltransferase RsmD</fullName>
        <ecNumber evidence="3">2.1.1.171</ecNumber>
    </submittedName>
</protein>
<evidence type="ECO:0000313" key="3">
    <source>
        <dbReference type="EMBL" id="HIU49417.1"/>
    </source>
</evidence>
<name>A0A9D1S7J9_9FIRM</name>
<dbReference type="Pfam" id="PF03602">
    <property type="entry name" value="Cons_hypoth95"/>
    <property type="match status" value="1"/>
</dbReference>
<dbReference type="GO" id="GO:0052913">
    <property type="term" value="F:16S rRNA (guanine(966)-N(2))-methyltransferase activity"/>
    <property type="evidence" value="ECO:0007669"/>
    <property type="project" value="UniProtKB-EC"/>
</dbReference>